<gene>
    <name evidence="2" type="ORF">P0O15_10590</name>
</gene>
<keyword evidence="3" id="KW-1185">Reference proteome</keyword>
<protein>
    <submittedName>
        <fullName evidence="2">Uncharacterized protein</fullName>
    </submittedName>
</protein>
<feature type="transmembrane region" description="Helical" evidence="1">
    <location>
        <begin position="12"/>
        <end position="31"/>
    </location>
</feature>
<evidence type="ECO:0000313" key="3">
    <source>
        <dbReference type="Proteomes" id="UP001220010"/>
    </source>
</evidence>
<accession>A0ABT5XA61</accession>
<sequence>MPHPYHLEIWQIVAICLLMFPAFFVANYIVVKKMVRERLAREDRVDRFVAAGVGRDMNPDNRLKKRPRRRF</sequence>
<evidence type="ECO:0000313" key="2">
    <source>
        <dbReference type="EMBL" id="MDF0591605.1"/>
    </source>
</evidence>
<reference evidence="2 3" key="1">
    <citation type="submission" date="2023-03" db="EMBL/GenBank/DDBJ databases">
        <title>WGS of Methanotrichaceae archaeon Mx.</title>
        <authorList>
            <person name="Sorokin D.Y."/>
            <person name="Merkel A.Y."/>
        </authorList>
    </citation>
    <scope>NUCLEOTIDE SEQUENCE [LARGE SCALE GENOMIC DNA]</scope>
    <source>
        <strain evidence="2 3">Mx</strain>
    </source>
</reference>
<evidence type="ECO:0000256" key="1">
    <source>
        <dbReference type="SAM" id="Phobius"/>
    </source>
</evidence>
<comment type="caution">
    <text evidence="2">The sequence shown here is derived from an EMBL/GenBank/DDBJ whole genome shotgun (WGS) entry which is preliminary data.</text>
</comment>
<keyword evidence="1" id="KW-1133">Transmembrane helix</keyword>
<proteinExistence type="predicted"/>
<keyword evidence="1" id="KW-0812">Transmembrane</keyword>
<dbReference type="Proteomes" id="UP001220010">
    <property type="component" value="Unassembled WGS sequence"/>
</dbReference>
<name>A0ABT5XA61_9EURY</name>
<organism evidence="2 3">
    <name type="scientific">Candidatus Methanocrinis natronophilus</name>
    <dbReference type="NCBI Taxonomy" id="3033396"/>
    <lineage>
        <taxon>Archaea</taxon>
        <taxon>Methanobacteriati</taxon>
        <taxon>Methanobacteriota</taxon>
        <taxon>Stenosarchaea group</taxon>
        <taxon>Methanomicrobia</taxon>
        <taxon>Methanotrichales</taxon>
        <taxon>Methanotrichaceae</taxon>
        <taxon>Methanocrinis</taxon>
    </lineage>
</organism>
<dbReference type="RefSeq" id="WP_316967333.1">
    <property type="nucleotide sequence ID" value="NZ_JARFPK010000050.1"/>
</dbReference>
<keyword evidence="1" id="KW-0472">Membrane</keyword>
<dbReference type="EMBL" id="JARFPK010000050">
    <property type="protein sequence ID" value="MDF0591605.1"/>
    <property type="molecule type" value="Genomic_DNA"/>
</dbReference>